<dbReference type="CDD" id="cd05121">
    <property type="entry name" value="ABC1_ADCK3-like"/>
    <property type="match status" value="1"/>
</dbReference>
<keyword evidence="4" id="KW-1185">Reference proteome</keyword>
<dbReference type="Pfam" id="PF03109">
    <property type="entry name" value="ABC1"/>
    <property type="match status" value="1"/>
</dbReference>
<dbReference type="InterPro" id="IPR004147">
    <property type="entry name" value="ABC1_dom"/>
</dbReference>
<dbReference type="InterPro" id="IPR011009">
    <property type="entry name" value="Kinase-like_dom_sf"/>
</dbReference>
<dbReference type="PANTHER" id="PTHR10566">
    <property type="entry name" value="CHAPERONE-ACTIVITY OF BC1 COMPLEX CABC1 -RELATED"/>
    <property type="match status" value="1"/>
</dbReference>
<gene>
    <name evidence="3" type="ORF">GCM10009544_02610</name>
</gene>
<dbReference type="SUPFAM" id="SSF56112">
    <property type="entry name" value="Protein kinase-like (PK-like)"/>
    <property type="match status" value="1"/>
</dbReference>
<feature type="domain" description="ABC1 atypical kinase-like" evidence="2">
    <location>
        <begin position="75"/>
        <end position="317"/>
    </location>
</feature>
<proteinExistence type="inferred from homology"/>
<comment type="similarity">
    <text evidence="1">Belongs to the protein kinase superfamily. ADCK protein kinase family.</text>
</comment>
<protein>
    <submittedName>
        <fullName evidence="3">AarF/UbiB family protein</fullName>
    </submittedName>
</protein>
<reference evidence="3 4" key="1">
    <citation type="journal article" date="2019" name="Int. J. Syst. Evol. Microbiol.">
        <title>The Global Catalogue of Microorganisms (GCM) 10K type strain sequencing project: providing services to taxonomists for standard genome sequencing and annotation.</title>
        <authorList>
            <consortium name="The Broad Institute Genomics Platform"/>
            <consortium name="The Broad Institute Genome Sequencing Center for Infectious Disease"/>
            <person name="Wu L."/>
            <person name="Ma J."/>
        </authorList>
    </citation>
    <scope>NUCLEOTIDE SEQUENCE [LARGE SCALE GENOMIC DNA]</scope>
    <source>
        <strain evidence="3 4">JCM 10649</strain>
    </source>
</reference>
<evidence type="ECO:0000313" key="3">
    <source>
        <dbReference type="EMBL" id="GAA0443283.1"/>
    </source>
</evidence>
<dbReference type="InterPro" id="IPR050154">
    <property type="entry name" value="UbiB_kinase"/>
</dbReference>
<dbReference type="PANTHER" id="PTHR10566:SF113">
    <property type="entry name" value="PROTEIN ACTIVITY OF BC1 COMPLEX KINASE 7, CHLOROPLASTIC"/>
    <property type="match status" value="1"/>
</dbReference>
<dbReference type="EMBL" id="BAAAHB010000001">
    <property type="protein sequence ID" value="GAA0443283.1"/>
    <property type="molecule type" value="Genomic_DNA"/>
</dbReference>
<dbReference type="Proteomes" id="UP001499895">
    <property type="component" value="Unassembled WGS sequence"/>
</dbReference>
<sequence>MGGGRARHVTRVLGRLLAEQARSQRAKPGEGAEERARALREALQELGPFYIKIGQMLSTRPDFVSPVVLRELKLLHDQVSPAPFTVFEPVLADELGPRWRRLFREIDTSAPLGAASLAQVYRAQLTDGTSAAVKIQRPQVEGVLMDDMRLLRRAARVLARAAPRFTAVVDVPAMLSVLFEAMAAEADFRVEAGNMRRGRRLALEFEHLSVPRVLMPPTRRVLVQALAPGVSIRDADPGDFTAAQRAAIGRDLMAFMYRGYFLDRYFHADPHPGNIFVAPDEPAHLIDWGMVGRMESGASRGLVLALLNVAANDGAGLATTWIEMGNPTAWADLAGFRSDISLLVPKLSSVSLEELDFGVTLTAILMHATRRGIRTSPVISLLGKSFANLEGSIRYLCPELSITDVFADNLRTIIFGLARETLSEQQAARTALDLMIAAPGALQQTRGILRTIADQDLTFHAKVAGESNEPGKLSDTGSRTFWAALVLAVFLVRRGRRM</sequence>
<accession>A0ABN0ZCI7</accession>
<organism evidence="3 4">
    <name type="scientific">Streptomyces stramineus</name>
    <dbReference type="NCBI Taxonomy" id="173861"/>
    <lineage>
        <taxon>Bacteria</taxon>
        <taxon>Bacillati</taxon>
        <taxon>Actinomycetota</taxon>
        <taxon>Actinomycetes</taxon>
        <taxon>Kitasatosporales</taxon>
        <taxon>Streptomycetaceae</taxon>
        <taxon>Streptomyces</taxon>
    </lineage>
</organism>
<evidence type="ECO:0000256" key="1">
    <source>
        <dbReference type="ARBA" id="ARBA00009670"/>
    </source>
</evidence>
<comment type="caution">
    <text evidence="3">The sequence shown here is derived from an EMBL/GenBank/DDBJ whole genome shotgun (WGS) entry which is preliminary data.</text>
</comment>
<evidence type="ECO:0000313" key="4">
    <source>
        <dbReference type="Proteomes" id="UP001499895"/>
    </source>
</evidence>
<name>A0ABN0ZCI7_9ACTN</name>
<evidence type="ECO:0000259" key="2">
    <source>
        <dbReference type="Pfam" id="PF03109"/>
    </source>
</evidence>